<comment type="subcellular location">
    <subcellularLocation>
        <location evidence="1">Secreted</location>
    </subcellularLocation>
</comment>
<dbReference type="Pfam" id="PF03227">
    <property type="entry name" value="GILT"/>
    <property type="match status" value="1"/>
</dbReference>
<evidence type="ECO:0000256" key="3">
    <source>
        <dbReference type="ARBA" id="ARBA00022525"/>
    </source>
</evidence>
<dbReference type="GO" id="GO:0016491">
    <property type="term" value="F:oxidoreductase activity"/>
    <property type="evidence" value="ECO:0000318"/>
    <property type="project" value="GO_Central"/>
</dbReference>
<gene>
    <name evidence="8" type="primary">LOC110791067</name>
</gene>
<dbReference type="RefSeq" id="XP_021851520.1">
    <property type="nucleotide sequence ID" value="XM_021995828.2"/>
</dbReference>
<keyword evidence="7" id="KW-1185">Reference proteome</keyword>
<accession>A0A9R0JYW9</accession>
<evidence type="ECO:0000256" key="6">
    <source>
        <dbReference type="SAM" id="SignalP"/>
    </source>
</evidence>
<evidence type="ECO:0000256" key="5">
    <source>
        <dbReference type="ARBA" id="ARBA00023180"/>
    </source>
</evidence>
<dbReference type="AlphaFoldDB" id="A0A9R0JYW9"/>
<reference evidence="7" key="1">
    <citation type="journal article" date="2021" name="Nat. Commun.">
        <title>Genomic analyses provide insights into spinach domestication and the genetic basis of agronomic traits.</title>
        <authorList>
            <person name="Cai X."/>
            <person name="Sun X."/>
            <person name="Xu C."/>
            <person name="Sun H."/>
            <person name="Wang X."/>
            <person name="Ge C."/>
            <person name="Zhang Z."/>
            <person name="Wang Q."/>
            <person name="Fei Z."/>
            <person name="Jiao C."/>
            <person name="Wang Q."/>
        </authorList>
    </citation>
    <scope>NUCLEOTIDE SEQUENCE [LARGE SCALE GENOMIC DNA]</scope>
    <source>
        <strain evidence="7">cv. Varoflay</strain>
    </source>
</reference>
<feature type="chain" id="PRO_5040313163" evidence="6">
    <location>
        <begin position="25"/>
        <end position="253"/>
    </location>
</feature>
<evidence type="ECO:0000256" key="2">
    <source>
        <dbReference type="ARBA" id="ARBA00005679"/>
    </source>
</evidence>
<dbReference type="OrthoDB" id="958254at2759"/>
<dbReference type="GO" id="GO:0016671">
    <property type="term" value="F:oxidoreductase activity, acting on a sulfur group of donors, disulfide as acceptor"/>
    <property type="evidence" value="ECO:0007669"/>
    <property type="project" value="InterPro"/>
</dbReference>
<sequence length="253" mass="28823">MASLILRQIFSLLTYLTIIQICFGTSNSAEKVSLDLYYESLCPYSADFIINKLAAIFENGIIDIVDLRLFPWGNAKLTSKNSFTCQHGPHECLLNTVEACAIHAWPNLDDHFPFINCVESRAYEGKYYKWETCFKELGLDPEPVNVCYKGEEGKKLDLKYAALTAALEPPHEYVPWVVVEGQPLLEDYENFISYVCKAYKGPQPSACNEVSFASVLREKTNHIHPVCFTEQTAKATFLMKIRSFITSWMDQMI</sequence>
<organism evidence="7 8">
    <name type="scientific">Spinacia oleracea</name>
    <name type="common">Spinach</name>
    <dbReference type="NCBI Taxonomy" id="3562"/>
    <lineage>
        <taxon>Eukaryota</taxon>
        <taxon>Viridiplantae</taxon>
        <taxon>Streptophyta</taxon>
        <taxon>Embryophyta</taxon>
        <taxon>Tracheophyta</taxon>
        <taxon>Spermatophyta</taxon>
        <taxon>Magnoliopsida</taxon>
        <taxon>eudicotyledons</taxon>
        <taxon>Gunneridae</taxon>
        <taxon>Pentapetalae</taxon>
        <taxon>Caryophyllales</taxon>
        <taxon>Chenopodiaceae</taxon>
        <taxon>Chenopodioideae</taxon>
        <taxon>Anserineae</taxon>
        <taxon>Spinacia</taxon>
    </lineage>
</organism>
<evidence type="ECO:0000313" key="7">
    <source>
        <dbReference type="Proteomes" id="UP000813463"/>
    </source>
</evidence>
<dbReference type="PANTHER" id="PTHR13234">
    <property type="entry name" value="GAMMA-INTERFERON INDUCIBLE LYSOSOMAL THIOL REDUCTASE GILT"/>
    <property type="match status" value="1"/>
</dbReference>
<comment type="similarity">
    <text evidence="2">Belongs to the GILT family.</text>
</comment>
<dbReference type="GeneID" id="110791067"/>
<dbReference type="Proteomes" id="UP000813463">
    <property type="component" value="Chromosome 6"/>
</dbReference>
<protein>
    <submittedName>
        <fullName evidence="8">Gamma-interferon-responsive lysosomal thiol protein</fullName>
    </submittedName>
</protein>
<evidence type="ECO:0000256" key="1">
    <source>
        <dbReference type="ARBA" id="ARBA00004613"/>
    </source>
</evidence>
<feature type="signal peptide" evidence="6">
    <location>
        <begin position="1"/>
        <end position="24"/>
    </location>
</feature>
<dbReference type="PANTHER" id="PTHR13234:SF8">
    <property type="entry name" value="GAMMA-INTERFERON-INDUCIBLE LYSOSOMAL THIOL REDUCTASE"/>
    <property type="match status" value="1"/>
</dbReference>
<dbReference type="GO" id="GO:0005576">
    <property type="term" value="C:extracellular region"/>
    <property type="evidence" value="ECO:0007669"/>
    <property type="project" value="UniProtKB-SubCell"/>
</dbReference>
<reference evidence="8" key="2">
    <citation type="submission" date="2025-08" db="UniProtKB">
        <authorList>
            <consortium name="RefSeq"/>
        </authorList>
    </citation>
    <scope>IDENTIFICATION</scope>
    <source>
        <tissue evidence="8">Leaf</tissue>
    </source>
</reference>
<keyword evidence="4 6" id="KW-0732">Signal</keyword>
<evidence type="ECO:0000313" key="8">
    <source>
        <dbReference type="RefSeq" id="XP_021851520.1"/>
    </source>
</evidence>
<proteinExistence type="inferred from homology"/>
<dbReference type="InterPro" id="IPR004911">
    <property type="entry name" value="Interferon-induced_GILT"/>
</dbReference>
<keyword evidence="5" id="KW-0325">Glycoprotein</keyword>
<dbReference type="KEGG" id="soe:110791067"/>
<evidence type="ECO:0000256" key="4">
    <source>
        <dbReference type="ARBA" id="ARBA00022729"/>
    </source>
</evidence>
<keyword evidence="3" id="KW-0964">Secreted</keyword>
<name>A0A9R0JYW9_SPIOL</name>